<dbReference type="PRINTS" id="PR00081">
    <property type="entry name" value="GDHRDH"/>
</dbReference>
<evidence type="ECO:0000256" key="2">
    <source>
        <dbReference type="ARBA" id="ARBA00023002"/>
    </source>
</evidence>
<dbReference type="PANTHER" id="PTHR48107:SF7">
    <property type="entry name" value="RE15974P"/>
    <property type="match status" value="1"/>
</dbReference>
<reference evidence="5 6" key="1">
    <citation type="submission" date="2019-03" db="EMBL/GenBank/DDBJ databases">
        <title>Bradyrhizobium diversity isolated from nodules of Chamaecrista fasciculata.</title>
        <authorList>
            <person name="Klepa M.S."/>
            <person name="Urquiaga M.O."/>
            <person name="Hungria M."/>
            <person name="Delamuta J.R."/>
        </authorList>
    </citation>
    <scope>NUCLEOTIDE SEQUENCE [LARGE SCALE GENOMIC DNA]</scope>
    <source>
        <strain evidence="5 6">CNPSo 3448</strain>
    </source>
</reference>
<evidence type="ECO:0000313" key="6">
    <source>
        <dbReference type="Proteomes" id="UP000297966"/>
    </source>
</evidence>
<dbReference type="InterPro" id="IPR002347">
    <property type="entry name" value="SDR_fam"/>
</dbReference>
<name>A0A4Y9M423_9BRAD</name>
<feature type="region of interest" description="Disordered" evidence="3">
    <location>
        <begin position="1"/>
        <end position="29"/>
    </location>
</feature>
<dbReference type="FunFam" id="3.40.50.720:FF:000084">
    <property type="entry name" value="Short-chain dehydrogenase reductase"/>
    <property type="match status" value="1"/>
</dbReference>
<organism evidence="5 6">
    <name type="scientific">Bradyrhizobium niftali</name>
    <dbReference type="NCBI Taxonomy" id="2560055"/>
    <lineage>
        <taxon>Bacteria</taxon>
        <taxon>Pseudomonadati</taxon>
        <taxon>Pseudomonadota</taxon>
        <taxon>Alphaproteobacteria</taxon>
        <taxon>Hyphomicrobiales</taxon>
        <taxon>Nitrobacteraceae</taxon>
        <taxon>Bradyrhizobium</taxon>
    </lineage>
</organism>
<dbReference type="Gene3D" id="3.40.50.720">
    <property type="entry name" value="NAD(P)-binding Rossmann-like Domain"/>
    <property type="match status" value="1"/>
</dbReference>
<dbReference type="CDD" id="cd05362">
    <property type="entry name" value="THN_reductase-like_SDR_c"/>
    <property type="match status" value="1"/>
</dbReference>
<protein>
    <submittedName>
        <fullName evidence="5">SDR family oxidoreductase</fullName>
    </submittedName>
</protein>
<comment type="caution">
    <text evidence="5">The sequence shown here is derived from an EMBL/GenBank/DDBJ whole genome shotgun (WGS) entry which is preliminary data.</text>
</comment>
<dbReference type="InterPro" id="IPR036291">
    <property type="entry name" value="NAD(P)-bd_dom_sf"/>
</dbReference>
<dbReference type="AlphaFoldDB" id="A0A4Y9M423"/>
<evidence type="ECO:0000313" key="5">
    <source>
        <dbReference type="EMBL" id="TFV49761.1"/>
    </source>
</evidence>
<proteinExistence type="inferred from homology"/>
<dbReference type="SUPFAM" id="SSF51735">
    <property type="entry name" value="NAD(P)-binding Rossmann-fold domains"/>
    <property type="match status" value="1"/>
</dbReference>
<dbReference type="InterPro" id="IPR057326">
    <property type="entry name" value="KR_dom"/>
</dbReference>
<keyword evidence="2" id="KW-0560">Oxidoreductase</keyword>
<dbReference type="PANTHER" id="PTHR48107">
    <property type="entry name" value="NADPH-DEPENDENT ALDEHYDE REDUCTASE-LIKE PROTEIN, CHLOROPLASTIC-RELATED"/>
    <property type="match status" value="1"/>
</dbReference>
<keyword evidence="6" id="KW-1185">Reference proteome</keyword>
<gene>
    <name evidence="5" type="ORF">E4K65_06205</name>
</gene>
<evidence type="ECO:0000259" key="4">
    <source>
        <dbReference type="SMART" id="SM00822"/>
    </source>
</evidence>
<dbReference type="PRINTS" id="PR00080">
    <property type="entry name" value="SDRFAMILY"/>
</dbReference>
<dbReference type="OrthoDB" id="9803333at2"/>
<feature type="domain" description="Ketoreductase" evidence="4">
    <location>
        <begin position="33"/>
        <end position="216"/>
    </location>
</feature>
<dbReference type="GO" id="GO:0016614">
    <property type="term" value="F:oxidoreductase activity, acting on CH-OH group of donors"/>
    <property type="evidence" value="ECO:0007669"/>
    <property type="project" value="UniProtKB-ARBA"/>
</dbReference>
<sequence>MMASLGRLSGHGDQLNLRPKTTRRPAMTHQHQRAAVVTGGSRGIGAAIARRLAHDGIAVAINYASGRAAADALVAEIEAAGGHAIAVQADLADPATPSRLFDAAEHAFGGVDILVNNAGVMELGPLAEVTDEAFARQTAINLGSVFRSLREAARRLRDGGRIVSFSSSVVGLYQPGYGVYAATKAAVEAMTHILAKELGSRRIAVNAVAPGPVETRLFLEGKSEQQVRAIAAMNPFGRLGQPDDIAAIVAFLTARDSGWINGQVIRANGGVV</sequence>
<evidence type="ECO:0000256" key="1">
    <source>
        <dbReference type="ARBA" id="ARBA00006484"/>
    </source>
</evidence>
<accession>A0A4Y9M423</accession>
<comment type="similarity">
    <text evidence="1">Belongs to the short-chain dehydrogenases/reductases (SDR) family.</text>
</comment>
<dbReference type="Pfam" id="PF13561">
    <property type="entry name" value="adh_short_C2"/>
    <property type="match status" value="1"/>
</dbReference>
<dbReference type="PROSITE" id="PS00061">
    <property type="entry name" value="ADH_SHORT"/>
    <property type="match status" value="1"/>
</dbReference>
<evidence type="ECO:0000256" key="3">
    <source>
        <dbReference type="SAM" id="MobiDB-lite"/>
    </source>
</evidence>
<dbReference type="InterPro" id="IPR020904">
    <property type="entry name" value="Sc_DH/Rdtase_CS"/>
</dbReference>
<dbReference type="Proteomes" id="UP000297966">
    <property type="component" value="Unassembled WGS sequence"/>
</dbReference>
<dbReference type="EMBL" id="SPQT01000002">
    <property type="protein sequence ID" value="TFV49761.1"/>
    <property type="molecule type" value="Genomic_DNA"/>
</dbReference>
<dbReference type="SMART" id="SM00822">
    <property type="entry name" value="PKS_KR"/>
    <property type="match status" value="1"/>
</dbReference>